<comment type="similarity">
    <text evidence="8 9">Belongs to the MurJ/MviN family.</text>
</comment>
<dbReference type="GO" id="GO:0009252">
    <property type="term" value="P:peptidoglycan biosynthetic process"/>
    <property type="evidence" value="ECO:0007669"/>
    <property type="project" value="UniProtKB-UniRule"/>
</dbReference>
<keyword evidence="8 9" id="KW-0961">Cell wall biogenesis/degradation</keyword>
<dbReference type="GO" id="GO:0008360">
    <property type="term" value="P:regulation of cell shape"/>
    <property type="evidence" value="ECO:0007669"/>
    <property type="project" value="UniProtKB-UniRule"/>
</dbReference>
<comment type="subcellular location">
    <subcellularLocation>
        <location evidence="1 8">Cell membrane</location>
        <topology evidence="1 8">Multi-pass membrane protein</topology>
    </subcellularLocation>
</comment>
<name>A0A1G2F3I7_9BACT</name>
<evidence type="ECO:0000256" key="2">
    <source>
        <dbReference type="ARBA" id="ARBA00022475"/>
    </source>
</evidence>
<feature type="transmembrane region" description="Helical" evidence="8">
    <location>
        <begin position="12"/>
        <end position="33"/>
    </location>
</feature>
<dbReference type="UniPathway" id="UPA00219"/>
<dbReference type="HAMAP" id="MF_02078">
    <property type="entry name" value="MurJ_MviN"/>
    <property type="match status" value="1"/>
</dbReference>
<proteinExistence type="inferred from homology"/>
<feature type="transmembrane region" description="Helical" evidence="8">
    <location>
        <begin position="354"/>
        <end position="375"/>
    </location>
</feature>
<evidence type="ECO:0000256" key="8">
    <source>
        <dbReference type="HAMAP-Rule" id="MF_02078"/>
    </source>
</evidence>
<dbReference type="NCBIfam" id="TIGR01695">
    <property type="entry name" value="murJ_mviN"/>
    <property type="match status" value="1"/>
</dbReference>
<keyword evidence="5 8" id="KW-0573">Peptidoglycan synthesis</keyword>
<feature type="transmembrane region" description="Helical" evidence="8">
    <location>
        <begin position="318"/>
        <end position="342"/>
    </location>
</feature>
<dbReference type="CDD" id="cd13123">
    <property type="entry name" value="MATE_MurJ_like"/>
    <property type="match status" value="1"/>
</dbReference>
<dbReference type="Pfam" id="PF03023">
    <property type="entry name" value="MurJ"/>
    <property type="match status" value="1"/>
</dbReference>
<feature type="transmembrane region" description="Helical" evidence="8">
    <location>
        <begin position="278"/>
        <end position="297"/>
    </location>
</feature>
<keyword evidence="3 8" id="KW-0812">Transmembrane</keyword>
<keyword evidence="2 8" id="KW-1003">Cell membrane</keyword>
<evidence type="ECO:0000256" key="6">
    <source>
        <dbReference type="ARBA" id="ARBA00022989"/>
    </source>
</evidence>
<feature type="transmembrane region" description="Helical" evidence="8">
    <location>
        <begin position="60"/>
        <end position="79"/>
    </location>
</feature>
<comment type="caution">
    <text evidence="10">The sequence shown here is derived from an EMBL/GenBank/DDBJ whole genome shotgun (WGS) entry which is preliminary data.</text>
</comment>
<dbReference type="GO" id="GO:0034204">
    <property type="term" value="P:lipid translocation"/>
    <property type="evidence" value="ECO:0007669"/>
    <property type="project" value="TreeGrafter"/>
</dbReference>
<comment type="pathway">
    <text evidence="8">Cell wall biogenesis; peptidoglycan biosynthesis.</text>
</comment>
<feature type="transmembrane region" description="Helical" evidence="8">
    <location>
        <begin position="387"/>
        <end position="409"/>
    </location>
</feature>
<dbReference type="PIRSF" id="PIRSF002869">
    <property type="entry name" value="MviN"/>
    <property type="match status" value="1"/>
</dbReference>
<dbReference type="EMBL" id="MHMT01000020">
    <property type="protein sequence ID" value="OGZ32322.1"/>
    <property type="molecule type" value="Genomic_DNA"/>
</dbReference>
<evidence type="ECO:0000256" key="4">
    <source>
        <dbReference type="ARBA" id="ARBA00022960"/>
    </source>
</evidence>
<protein>
    <recommendedName>
        <fullName evidence="8">Probable lipid II flippase MurJ</fullName>
    </recommendedName>
</protein>
<dbReference type="GO" id="GO:0015648">
    <property type="term" value="F:lipid-linked peptidoglycan transporter activity"/>
    <property type="evidence" value="ECO:0007669"/>
    <property type="project" value="UniProtKB-UniRule"/>
</dbReference>
<keyword evidence="6 8" id="KW-1133">Transmembrane helix</keyword>
<keyword evidence="4 8" id="KW-0133">Cell shape</keyword>
<feature type="transmembrane region" description="Helical" evidence="8">
    <location>
        <begin position="429"/>
        <end position="451"/>
    </location>
</feature>
<feature type="transmembrane region" description="Helical" evidence="8">
    <location>
        <begin position="99"/>
        <end position="123"/>
    </location>
</feature>
<feature type="transmembrane region" description="Helical" evidence="8">
    <location>
        <begin position="472"/>
        <end position="490"/>
    </location>
</feature>
<dbReference type="GO" id="GO:0071555">
    <property type="term" value="P:cell wall organization"/>
    <property type="evidence" value="ECO:0007669"/>
    <property type="project" value="UniProtKB-UniRule"/>
</dbReference>
<keyword evidence="7 8" id="KW-0472">Membrane</keyword>
<dbReference type="PRINTS" id="PR01806">
    <property type="entry name" value="VIRFACTRMVIN"/>
</dbReference>
<accession>A0A1G2F3I7</accession>
<organism evidence="10 11">
    <name type="scientific">Candidatus Portnoybacteria bacterium RBG_13_40_8</name>
    <dbReference type="NCBI Taxonomy" id="1801990"/>
    <lineage>
        <taxon>Bacteria</taxon>
        <taxon>Candidatus Portnoyibacteriota</taxon>
    </lineage>
</organism>
<feature type="transmembrane region" description="Helical" evidence="8">
    <location>
        <begin position="135"/>
        <end position="157"/>
    </location>
</feature>
<evidence type="ECO:0000256" key="9">
    <source>
        <dbReference type="PIRNR" id="PIRNR002869"/>
    </source>
</evidence>
<feature type="transmembrane region" description="Helical" evidence="8">
    <location>
        <begin position="192"/>
        <end position="210"/>
    </location>
</feature>
<dbReference type="InterPro" id="IPR051050">
    <property type="entry name" value="Lipid_II_flippase_MurJ/MviN"/>
</dbReference>
<feature type="transmembrane region" description="Helical" evidence="8">
    <location>
        <begin position="250"/>
        <end position="272"/>
    </location>
</feature>
<feature type="transmembrane region" description="Helical" evidence="8">
    <location>
        <begin position="164"/>
        <end position="186"/>
    </location>
</feature>
<evidence type="ECO:0000313" key="10">
    <source>
        <dbReference type="EMBL" id="OGZ32322.1"/>
    </source>
</evidence>
<gene>
    <name evidence="8" type="primary">murJ</name>
    <name evidence="10" type="ORF">A2V69_02475</name>
</gene>
<comment type="function">
    <text evidence="8 9">Involved in peptidoglycan biosynthesis. Transports lipid-linked peptidoglycan precursors from the inner to the outer leaflet of the cytoplasmic membrane.</text>
</comment>
<dbReference type="InterPro" id="IPR004268">
    <property type="entry name" value="MurJ"/>
</dbReference>
<dbReference type="GO" id="GO:0005886">
    <property type="term" value="C:plasma membrane"/>
    <property type="evidence" value="ECO:0007669"/>
    <property type="project" value="UniProtKB-SubCell"/>
</dbReference>
<feature type="transmembrane region" description="Helical" evidence="8">
    <location>
        <begin position="502"/>
        <end position="527"/>
    </location>
</feature>
<evidence type="ECO:0000256" key="5">
    <source>
        <dbReference type="ARBA" id="ARBA00022984"/>
    </source>
</evidence>
<evidence type="ECO:0000256" key="3">
    <source>
        <dbReference type="ARBA" id="ARBA00022692"/>
    </source>
</evidence>
<dbReference type="AlphaFoldDB" id="A0A1G2F3I7"/>
<dbReference type="STRING" id="1801990.A2V69_02475"/>
<dbReference type="PANTHER" id="PTHR47019">
    <property type="entry name" value="LIPID II FLIPPASE MURJ"/>
    <property type="match status" value="1"/>
</dbReference>
<dbReference type="Proteomes" id="UP000177810">
    <property type="component" value="Unassembled WGS sequence"/>
</dbReference>
<evidence type="ECO:0000256" key="7">
    <source>
        <dbReference type="ARBA" id="ARBA00023136"/>
    </source>
</evidence>
<reference evidence="10 11" key="1">
    <citation type="journal article" date="2016" name="Nat. Commun.">
        <title>Thousands of microbial genomes shed light on interconnected biogeochemical processes in an aquifer system.</title>
        <authorList>
            <person name="Anantharaman K."/>
            <person name="Brown C.T."/>
            <person name="Hug L.A."/>
            <person name="Sharon I."/>
            <person name="Castelle C.J."/>
            <person name="Probst A.J."/>
            <person name="Thomas B.C."/>
            <person name="Singh A."/>
            <person name="Wilkins M.J."/>
            <person name="Karaoz U."/>
            <person name="Brodie E.L."/>
            <person name="Williams K.H."/>
            <person name="Hubbard S.S."/>
            <person name="Banfield J.F."/>
        </authorList>
    </citation>
    <scope>NUCLEOTIDE SEQUENCE [LARGE SCALE GENOMIC DNA]</scope>
</reference>
<dbReference type="PANTHER" id="PTHR47019:SF1">
    <property type="entry name" value="LIPID II FLIPPASE MURJ"/>
    <property type="match status" value="1"/>
</dbReference>
<sequence>MVNRILNHKSKTIFSAAFILAVTSLTSRLLGLVRDRLLAGRFGAGDELDIYFAAFRLPDLIYNILIIGAISSAFIPIFAQYFKKDEREAWHLTSGVFNFASLILIFSSIILIFLAPALISVITPGFSGAKKEMTIILTRIMFLSPLFLGMSSILSGVLQYFHRFFVSSLAPVMYNIGIIFGILVFIPKFGLVGLAWGVVLGAFLHFLIQLPSTIYSGFRWQNILTIYHEGIRKIIKLMIPRTVGLAGSQFNLVVTTALASTLASGSIAVFNLANNLQYIPIGIIGISFSLAVFPRLAKAYAEKNKAEFSNDFSFTFNRILYVVLPFTVLLFLLRAQIVRMVLGTGQFGWLDTRLTAAALGIFSFGIFAQSLIPLLSRAFYSFHDTKTPVLISLWSIGLNILGSIFLIWLLKGENMFSKFISQSLKLEGISNFSVLGLVIAFVISGVFNFIFLLKYFDKKIKLWQPKIVIDSFIKIILACMFMAIAVYALLHFLDLFVNTRTFIGIFIQAGVAAVGGIIIYFLVSLFLKSSETIAIINKFFKK</sequence>
<evidence type="ECO:0000313" key="11">
    <source>
        <dbReference type="Proteomes" id="UP000177810"/>
    </source>
</evidence>
<evidence type="ECO:0000256" key="1">
    <source>
        <dbReference type="ARBA" id="ARBA00004651"/>
    </source>
</evidence>
<keyword evidence="8 9" id="KW-0813">Transport</keyword>